<proteinExistence type="predicted"/>
<gene>
    <name evidence="2" type="primary">LOC112687251</name>
</gene>
<protein>
    <submittedName>
        <fullName evidence="2">E3 SUMO-protein ligase KIAA1586-like</fullName>
    </submittedName>
</protein>
<dbReference type="AlphaFoldDB" id="A0A8B8FZ61"/>
<dbReference type="RefSeq" id="XP_025415641.1">
    <property type="nucleotide sequence ID" value="XM_025559856.1"/>
</dbReference>
<accession>A0A8B8FZ61</accession>
<evidence type="ECO:0000313" key="1">
    <source>
        <dbReference type="Proteomes" id="UP000694846"/>
    </source>
</evidence>
<organism evidence="1 2">
    <name type="scientific">Sipha flava</name>
    <name type="common">yellow sugarcane aphid</name>
    <dbReference type="NCBI Taxonomy" id="143950"/>
    <lineage>
        <taxon>Eukaryota</taxon>
        <taxon>Metazoa</taxon>
        <taxon>Ecdysozoa</taxon>
        <taxon>Arthropoda</taxon>
        <taxon>Hexapoda</taxon>
        <taxon>Insecta</taxon>
        <taxon>Pterygota</taxon>
        <taxon>Neoptera</taxon>
        <taxon>Paraneoptera</taxon>
        <taxon>Hemiptera</taxon>
        <taxon>Sternorrhyncha</taxon>
        <taxon>Aphidomorpha</taxon>
        <taxon>Aphidoidea</taxon>
        <taxon>Aphididae</taxon>
        <taxon>Sipha</taxon>
    </lineage>
</organism>
<evidence type="ECO:0000313" key="2">
    <source>
        <dbReference type="RefSeq" id="XP_025415641.1"/>
    </source>
</evidence>
<name>A0A8B8FZ61_9HEMI</name>
<reference evidence="2" key="1">
    <citation type="submission" date="2025-08" db="UniProtKB">
        <authorList>
            <consortium name="RefSeq"/>
        </authorList>
    </citation>
    <scope>IDENTIFICATION</scope>
    <source>
        <tissue evidence="2">Whole body</tissue>
    </source>
</reference>
<dbReference type="PANTHER" id="PTHR46880">
    <property type="entry name" value="RAS-ASSOCIATING DOMAIN-CONTAINING PROTEIN"/>
    <property type="match status" value="1"/>
</dbReference>
<dbReference type="Proteomes" id="UP000694846">
    <property type="component" value="Unplaced"/>
</dbReference>
<dbReference type="GeneID" id="112687251"/>
<sequence>MVNWRVVAQLAGGVITIKEKAVLKKQHWEVAGLSVLPYYEENNDCVVRCDPNITEIHKSWPVLWTNEQHSESKSHLFAENVLKKGSEQVLDRMFEHMSETVVSSNMRIFQTAYCLAKHHRPFLQFEELIKLQTINGLDMGSSLHSRITATRIINVIAKEMRQRLITRLIESNSKFTIMIDESATLSIKCTLILYISSNFDSETPIVVFLDLIELDRQDAVNIEKALWLSLEKIGISKSFALKNWIAFTSDGASVMTGTKSGVAAKLCEKIPQLFTWHCLCHRLELSVHVIKDVQGVSRFQSLMDKLYSYYHQSPKNSRACLEVGIEMKKIGRILNVRWSASSFCTIIAIWENYPEIYKHVSQTLEIGLKYKLESSSFLEELGLFCDVLFELGMLSYVLQSRKTTLMRTQSEICRTIRILESLKTEPSEKEK</sequence>
<dbReference type="PANTHER" id="PTHR46880:SF8">
    <property type="entry name" value="E3 SUMO-PROTEIN LIGASE KIAA1586"/>
    <property type="match status" value="1"/>
</dbReference>
<dbReference type="OrthoDB" id="6625098at2759"/>
<keyword evidence="1" id="KW-1185">Reference proteome</keyword>